<dbReference type="Pfam" id="PF00230">
    <property type="entry name" value="MIP"/>
    <property type="match status" value="1"/>
</dbReference>
<dbReference type="InterPro" id="IPR022357">
    <property type="entry name" value="MIP_CS"/>
</dbReference>
<feature type="transmembrane region" description="Helical" evidence="7">
    <location>
        <begin position="63"/>
        <end position="85"/>
    </location>
</feature>
<dbReference type="InterPro" id="IPR034294">
    <property type="entry name" value="Aquaporin_transptr"/>
</dbReference>
<dbReference type="PANTHER" id="PTHR45724:SF21">
    <property type="entry name" value="MAJOR INTRINSIC PROTEIN"/>
    <property type="match status" value="1"/>
</dbReference>
<evidence type="ECO:0000256" key="6">
    <source>
        <dbReference type="RuleBase" id="RU000477"/>
    </source>
</evidence>
<dbReference type="InterPro" id="IPR023271">
    <property type="entry name" value="Aquaporin-like"/>
</dbReference>
<organism evidence="8 9">
    <name type="scientific">Apostasia shenzhenica</name>
    <dbReference type="NCBI Taxonomy" id="1088818"/>
    <lineage>
        <taxon>Eukaryota</taxon>
        <taxon>Viridiplantae</taxon>
        <taxon>Streptophyta</taxon>
        <taxon>Embryophyta</taxon>
        <taxon>Tracheophyta</taxon>
        <taxon>Spermatophyta</taxon>
        <taxon>Magnoliopsida</taxon>
        <taxon>Liliopsida</taxon>
        <taxon>Asparagales</taxon>
        <taxon>Orchidaceae</taxon>
        <taxon>Apostasioideae</taxon>
        <taxon>Apostasia</taxon>
    </lineage>
</organism>
<evidence type="ECO:0000313" key="8">
    <source>
        <dbReference type="EMBL" id="PKA60515.1"/>
    </source>
</evidence>
<feature type="transmembrane region" description="Helical" evidence="7">
    <location>
        <begin position="138"/>
        <end position="158"/>
    </location>
</feature>
<keyword evidence="4 7" id="KW-1133">Transmembrane helix</keyword>
<comment type="subcellular location">
    <subcellularLocation>
        <location evidence="1">Membrane</location>
        <topology evidence="1">Multi-pass membrane protein</topology>
    </subcellularLocation>
</comment>
<accession>A0A2I0AYA3</accession>
<dbReference type="EMBL" id="KZ451937">
    <property type="protein sequence ID" value="PKA60515.1"/>
    <property type="molecule type" value="Genomic_DNA"/>
</dbReference>
<evidence type="ECO:0000256" key="7">
    <source>
        <dbReference type="SAM" id="Phobius"/>
    </source>
</evidence>
<evidence type="ECO:0000256" key="2">
    <source>
        <dbReference type="ARBA" id="ARBA00022448"/>
    </source>
</evidence>
<dbReference type="OrthoDB" id="779496at2759"/>
<evidence type="ECO:0000313" key="9">
    <source>
        <dbReference type="Proteomes" id="UP000236161"/>
    </source>
</evidence>
<keyword evidence="2 6" id="KW-0813">Transport</keyword>
<name>A0A2I0AYA3_9ASPA</name>
<dbReference type="PRINTS" id="PR00783">
    <property type="entry name" value="MINTRINSICP"/>
</dbReference>
<feature type="transmembrane region" description="Helical" evidence="7">
    <location>
        <begin position="178"/>
        <end position="200"/>
    </location>
</feature>
<dbReference type="PROSITE" id="PS00221">
    <property type="entry name" value="MIP"/>
    <property type="match status" value="1"/>
</dbReference>
<keyword evidence="9" id="KW-1185">Reference proteome</keyword>
<dbReference type="PANTHER" id="PTHR45724">
    <property type="entry name" value="AQUAPORIN NIP2-1"/>
    <property type="match status" value="1"/>
</dbReference>
<dbReference type="AlphaFoldDB" id="A0A2I0AYA3"/>
<keyword evidence="5 7" id="KW-0472">Membrane</keyword>
<evidence type="ECO:0000256" key="1">
    <source>
        <dbReference type="ARBA" id="ARBA00004141"/>
    </source>
</evidence>
<dbReference type="Gene3D" id="1.20.1080.10">
    <property type="entry name" value="Glycerol uptake facilitator protein"/>
    <property type="match status" value="1"/>
</dbReference>
<dbReference type="GO" id="GO:0016020">
    <property type="term" value="C:membrane"/>
    <property type="evidence" value="ECO:0007669"/>
    <property type="project" value="UniProtKB-SubCell"/>
</dbReference>
<dbReference type="Proteomes" id="UP000236161">
    <property type="component" value="Unassembled WGS sequence"/>
</dbReference>
<gene>
    <name evidence="8" type="ORF">AXF42_Ash017921</name>
</gene>
<reference evidence="8 9" key="1">
    <citation type="journal article" date="2017" name="Nature">
        <title>The Apostasia genome and the evolution of orchids.</title>
        <authorList>
            <person name="Zhang G.Q."/>
            <person name="Liu K.W."/>
            <person name="Li Z."/>
            <person name="Lohaus R."/>
            <person name="Hsiao Y.Y."/>
            <person name="Niu S.C."/>
            <person name="Wang J.Y."/>
            <person name="Lin Y.C."/>
            <person name="Xu Q."/>
            <person name="Chen L.J."/>
            <person name="Yoshida K."/>
            <person name="Fujiwara S."/>
            <person name="Wang Z.W."/>
            <person name="Zhang Y.Q."/>
            <person name="Mitsuda N."/>
            <person name="Wang M."/>
            <person name="Liu G.H."/>
            <person name="Pecoraro L."/>
            <person name="Huang H.X."/>
            <person name="Xiao X.J."/>
            <person name="Lin M."/>
            <person name="Wu X.Y."/>
            <person name="Wu W.L."/>
            <person name="Chen Y.Y."/>
            <person name="Chang S.B."/>
            <person name="Sakamoto S."/>
            <person name="Ohme-Takagi M."/>
            <person name="Yagi M."/>
            <person name="Zeng S.J."/>
            <person name="Shen C.Y."/>
            <person name="Yeh C.M."/>
            <person name="Luo Y.B."/>
            <person name="Tsai W.C."/>
            <person name="Van de Peer Y."/>
            <person name="Liu Z.J."/>
        </authorList>
    </citation>
    <scope>NUCLEOTIDE SEQUENCE [LARGE SCALE GENOMIC DNA]</scope>
    <source>
        <strain evidence="9">cv. Shenzhen</strain>
        <tissue evidence="8">Stem</tissue>
    </source>
</reference>
<dbReference type="SUPFAM" id="SSF81338">
    <property type="entry name" value="Aquaporin-like"/>
    <property type="match status" value="1"/>
</dbReference>
<evidence type="ECO:0000256" key="3">
    <source>
        <dbReference type="ARBA" id="ARBA00022692"/>
    </source>
</evidence>
<dbReference type="STRING" id="1088818.A0A2I0AYA3"/>
<evidence type="ECO:0000256" key="4">
    <source>
        <dbReference type="ARBA" id="ARBA00022989"/>
    </source>
</evidence>
<proteinExistence type="inferred from homology"/>
<dbReference type="InterPro" id="IPR000425">
    <property type="entry name" value="MIP"/>
</dbReference>
<protein>
    <submittedName>
        <fullName evidence="8">Nodulin-26</fullName>
    </submittedName>
</protein>
<comment type="similarity">
    <text evidence="6">Belongs to the MIP/aquaporin (TC 1.A.8) family.</text>
</comment>
<sequence length="252" mass="27142">MFIGMGSLFVKERGGITDTGVATAWGAVITVNIYTFGHISGAHINPAVTFALALVGQFPWKHVLIYVIAEVVGAILASLTLLFLFDGENMRIMLTLPPGPNPAADLKVVVWELIISFMYAMANYGAKVDPRSTKELSGVAVGTAIFFCILVAGEITGASMNPARSLGPAIMTGNYSKIWIYVLSPVVGSVAAAAIFFVLLMPKNKEITDQDKQPETALISEDASRHSVNLNLNHFFSQEFKSSSVSTRELRV</sequence>
<evidence type="ECO:0000256" key="5">
    <source>
        <dbReference type="ARBA" id="ARBA00023136"/>
    </source>
</evidence>
<keyword evidence="3 6" id="KW-0812">Transmembrane</keyword>
<dbReference type="GO" id="GO:0015267">
    <property type="term" value="F:channel activity"/>
    <property type="evidence" value="ECO:0007669"/>
    <property type="project" value="InterPro"/>
</dbReference>